<protein>
    <submittedName>
        <fullName evidence="2">Histone deacetylase</fullName>
    </submittedName>
</protein>
<sequence>MRAYLLGGRPAGAARPTPGCRDPRPPERSIPLELPGRLHFATRSPVWSGGRAFWDPDAGGTTWARAYLITLGQFSDIAAQEMYRTPGPGTDLDPAGALADGRAALGPGRYETLVCPGFVGGLPVLTFTAPWRCGEVPGVCPSAAYLRHLAAGLLDAGAWEASTVARYLAAAPGAEGWTPERVAELMPGAAKPAPGTA</sequence>
<organism evidence="2 3">
    <name type="scientific">Streptomyces tsukubensis (strain DSM 42081 / NBRC 108919 / NRRL 18488 / 9993)</name>
    <dbReference type="NCBI Taxonomy" id="1114943"/>
    <lineage>
        <taxon>Bacteria</taxon>
        <taxon>Bacillati</taxon>
        <taxon>Actinomycetota</taxon>
        <taxon>Actinomycetes</taxon>
        <taxon>Kitasatosporales</taxon>
        <taxon>Streptomycetaceae</taxon>
        <taxon>Streptomyces</taxon>
    </lineage>
</organism>
<dbReference type="AlphaFoldDB" id="A0A7G3US66"/>
<proteinExistence type="predicted"/>
<reference evidence="2 3" key="1">
    <citation type="journal article" date="2012" name="J. Bacteriol.">
        <title>Draft genome of Streptomyces tsukubaensis NRRL 18488, the producer of the clinically important immunosuppressant tacrolimus (FK506).</title>
        <authorList>
            <person name="Barreiro C."/>
            <person name="Prieto C."/>
            <person name="Sola-Landa A."/>
            <person name="Solera E."/>
            <person name="Martinez-Castro M."/>
            <person name="Perez-Redondo R."/>
            <person name="Garcia-Estrada C."/>
            <person name="Aparicio J.F."/>
            <person name="Fernandez-Martinez L.T."/>
            <person name="Santos-Aberturas J."/>
            <person name="Salehi-Najafabadi Z."/>
            <person name="Rodriguez-Garcia A."/>
            <person name="Tauch A."/>
            <person name="Martin J.F."/>
        </authorList>
    </citation>
    <scope>NUCLEOTIDE SEQUENCE [LARGE SCALE GENOMIC DNA]</scope>
    <source>
        <strain evidence="3">DSM 42081 / NBRC 108919 / NRRL 18488 / 9993</strain>
    </source>
</reference>
<dbReference type="Gene3D" id="3.10.490.10">
    <property type="entry name" value="Gamma-glutamyl cyclotransferase-like"/>
    <property type="match status" value="1"/>
</dbReference>
<accession>A0A7G3US66</accession>
<dbReference type="Proteomes" id="UP000005940">
    <property type="component" value="Chromosome"/>
</dbReference>
<evidence type="ECO:0000256" key="1">
    <source>
        <dbReference type="SAM" id="MobiDB-lite"/>
    </source>
</evidence>
<gene>
    <name evidence="2" type="ORF">STSU_025515</name>
</gene>
<evidence type="ECO:0000313" key="2">
    <source>
        <dbReference type="EMBL" id="QKM71885.1"/>
    </source>
</evidence>
<dbReference type="EMBL" id="CP029159">
    <property type="protein sequence ID" value="QKM71885.1"/>
    <property type="molecule type" value="Genomic_DNA"/>
</dbReference>
<feature type="region of interest" description="Disordered" evidence="1">
    <location>
        <begin position="1"/>
        <end position="29"/>
    </location>
</feature>
<keyword evidence="3" id="KW-1185">Reference proteome</keyword>
<name>A0A7G3US66_STRT9</name>
<evidence type="ECO:0000313" key="3">
    <source>
        <dbReference type="Proteomes" id="UP000005940"/>
    </source>
</evidence>